<comment type="caution">
    <text evidence="3">The sequence shown here is derived from an EMBL/GenBank/DDBJ whole genome shotgun (WGS) entry which is preliminary data.</text>
</comment>
<feature type="compositionally biased region" description="Basic and acidic residues" evidence="1">
    <location>
        <begin position="67"/>
        <end position="82"/>
    </location>
</feature>
<dbReference type="Proteomes" id="UP000235388">
    <property type="component" value="Unassembled WGS sequence"/>
</dbReference>
<evidence type="ECO:0000313" key="4">
    <source>
        <dbReference type="EMBL" id="PLW49642.1"/>
    </source>
</evidence>
<gene>
    <name evidence="2" type="ORF">PCANC_12704</name>
    <name evidence="4" type="ORF">PCASD_02205</name>
    <name evidence="3" type="ORF">PCASD_20752</name>
</gene>
<protein>
    <submittedName>
        <fullName evidence="3">Uncharacterized protein</fullName>
    </submittedName>
</protein>
<dbReference type="EMBL" id="PGCI01000726">
    <property type="protein sequence ID" value="PLW18790.1"/>
    <property type="molecule type" value="Genomic_DNA"/>
</dbReference>
<dbReference type="EMBL" id="PGCJ01000837">
    <property type="protein sequence ID" value="PLW18110.1"/>
    <property type="molecule type" value="Genomic_DNA"/>
</dbReference>
<dbReference type="AlphaFoldDB" id="A0A2N5SZW1"/>
<sequence length="127" mass="14059">MGCRGQPQDASEAVLALSRICRAKKVGKPSSVLAAIGLSVHNTAYGQLADSLRPVLTSVRKTLSGRKRPEDTACQERRRTEPLWKGSTRRLEDRRKLSARRLQDIKMLSWQASGAHFPQRPPALNSA</sequence>
<evidence type="ECO:0000313" key="3">
    <source>
        <dbReference type="EMBL" id="PLW18790.1"/>
    </source>
</evidence>
<feature type="region of interest" description="Disordered" evidence="1">
    <location>
        <begin position="63"/>
        <end position="92"/>
    </location>
</feature>
<reference evidence="5 6" key="1">
    <citation type="submission" date="2017-11" db="EMBL/GenBank/DDBJ databases">
        <title>De novo assembly and phasing of dikaryotic genomes from two isolates of Puccinia coronata f. sp. avenae, the causal agent of oat crown rust.</title>
        <authorList>
            <person name="Miller M.E."/>
            <person name="Zhang Y."/>
            <person name="Omidvar V."/>
            <person name="Sperschneider J."/>
            <person name="Schwessinger B."/>
            <person name="Raley C."/>
            <person name="Palmer J.M."/>
            <person name="Garnica D."/>
            <person name="Upadhyaya N."/>
            <person name="Rathjen J."/>
            <person name="Taylor J.M."/>
            <person name="Park R.F."/>
            <person name="Dodds P.N."/>
            <person name="Hirsch C.D."/>
            <person name="Kianian S.F."/>
            <person name="Figueroa M."/>
        </authorList>
    </citation>
    <scope>NUCLEOTIDE SEQUENCE [LARGE SCALE GENOMIC DNA]</scope>
    <source>
        <strain evidence="2">12NC29</strain>
        <strain evidence="3">12SD80</strain>
    </source>
</reference>
<dbReference type="EMBL" id="PGCI01000015">
    <property type="protein sequence ID" value="PLW49642.1"/>
    <property type="molecule type" value="Genomic_DNA"/>
</dbReference>
<accession>A0A2N5SZW1</accession>
<evidence type="ECO:0000313" key="6">
    <source>
        <dbReference type="Proteomes" id="UP000235392"/>
    </source>
</evidence>
<dbReference type="Proteomes" id="UP000235392">
    <property type="component" value="Unassembled WGS sequence"/>
</dbReference>
<proteinExistence type="predicted"/>
<organism evidence="3 6">
    <name type="scientific">Puccinia coronata f. sp. avenae</name>
    <dbReference type="NCBI Taxonomy" id="200324"/>
    <lineage>
        <taxon>Eukaryota</taxon>
        <taxon>Fungi</taxon>
        <taxon>Dikarya</taxon>
        <taxon>Basidiomycota</taxon>
        <taxon>Pucciniomycotina</taxon>
        <taxon>Pucciniomycetes</taxon>
        <taxon>Pucciniales</taxon>
        <taxon>Pucciniaceae</taxon>
        <taxon>Puccinia</taxon>
    </lineage>
</organism>
<name>A0A2N5SZW1_9BASI</name>
<evidence type="ECO:0000313" key="5">
    <source>
        <dbReference type="Proteomes" id="UP000235388"/>
    </source>
</evidence>
<evidence type="ECO:0000313" key="2">
    <source>
        <dbReference type="EMBL" id="PLW18110.1"/>
    </source>
</evidence>
<evidence type="ECO:0000256" key="1">
    <source>
        <dbReference type="SAM" id="MobiDB-lite"/>
    </source>
</evidence>
<keyword evidence="5" id="KW-1185">Reference proteome</keyword>